<proteinExistence type="predicted"/>
<gene>
    <name evidence="2" type="primary">FATE1</name>
</gene>
<keyword evidence="1" id="KW-1185">Reference proteome</keyword>
<reference evidence="2" key="1">
    <citation type="submission" date="2025-08" db="UniProtKB">
        <authorList>
            <consortium name="RefSeq"/>
        </authorList>
    </citation>
    <scope>IDENTIFICATION</scope>
</reference>
<dbReference type="RefSeq" id="XP_045141493.1">
    <property type="nucleotide sequence ID" value="XM_045285558.1"/>
</dbReference>
<sequence length="221" mass="25402">MSGGPYTSKEELNISLMDNLHLGGEDQVQESPMVSDLLDRGSRNHGSLSQRRQDLEARPMSQATSLPPSNPTTSRPKKMARSSRGPHSSRRLRHRESTADGPKTNNWADPKTEPHDLVEVEEPRMGREQRQLDLTVQEIIDSLQAMHMHCESNFDIDLMAEIGLEELARLEMETLRRQVHLLTHRLQALESQGTTWHHKETLLFTLLMSLCVVNLWMWMRH</sequence>
<evidence type="ECO:0000313" key="1">
    <source>
        <dbReference type="Proteomes" id="UP000694863"/>
    </source>
</evidence>
<evidence type="ECO:0000313" key="2">
    <source>
        <dbReference type="RefSeq" id="XP_045141493.1"/>
    </source>
</evidence>
<protein>
    <submittedName>
        <fullName evidence="2">Fetal and adult testis-expressed transcript protein isoform X1</fullName>
    </submittedName>
</protein>
<accession>A0AC55CRW2</accession>
<organism evidence="1 2">
    <name type="scientific">Echinops telfairi</name>
    <name type="common">Lesser hedgehog tenrec</name>
    <dbReference type="NCBI Taxonomy" id="9371"/>
    <lineage>
        <taxon>Eukaryota</taxon>
        <taxon>Metazoa</taxon>
        <taxon>Chordata</taxon>
        <taxon>Craniata</taxon>
        <taxon>Vertebrata</taxon>
        <taxon>Euteleostomi</taxon>
        <taxon>Mammalia</taxon>
        <taxon>Eutheria</taxon>
        <taxon>Afrotheria</taxon>
        <taxon>Tenrecidae</taxon>
        <taxon>Tenrecinae</taxon>
        <taxon>Echinops</taxon>
    </lineage>
</organism>
<name>A0AC55CRW2_ECHTE</name>
<dbReference type="Proteomes" id="UP000694863">
    <property type="component" value="Unplaced"/>
</dbReference>